<feature type="region of interest" description="Disordered" evidence="1">
    <location>
        <begin position="286"/>
        <end position="316"/>
    </location>
</feature>
<dbReference type="PROSITE" id="PS51318">
    <property type="entry name" value="TAT"/>
    <property type="match status" value="1"/>
</dbReference>
<keyword evidence="3" id="KW-0456">Lyase</keyword>
<protein>
    <submittedName>
        <fullName evidence="3">Polysaccharide lyase</fullName>
    </submittedName>
</protein>
<keyword evidence="4" id="KW-1185">Reference proteome</keyword>
<evidence type="ECO:0000313" key="3">
    <source>
        <dbReference type="EMBL" id="MFC7079037.1"/>
    </source>
</evidence>
<feature type="region of interest" description="Disordered" evidence="1">
    <location>
        <begin position="138"/>
        <end position="160"/>
    </location>
</feature>
<dbReference type="AlphaFoldDB" id="A0ABD5WIS5"/>
<dbReference type="Gene3D" id="2.60.120.200">
    <property type="match status" value="1"/>
</dbReference>
<dbReference type="InterPro" id="IPR006311">
    <property type="entry name" value="TAT_signal"/>
</dbReference>
<feature type="domain" description="Polysaccharide lyase 14" evidence="2">
    <location>
        <begin position="85"/>
        <end position="277"/>
    </location>
</feature>
<evidence type="ECO:0000313" key="4">
    <source>
        <dbReference type="Proteomes" id="UP001596407"/>
    </source>
</evidence>
<dbReference type="EMBL" id="JBHSZH010000001">
    <property type="protein sequence ID" value="MFC7079037.1"/>
    <property type="molecule type" value="Genomic_DNA"/>
</dbReference>
<evidence type="ECO:0000259" key="2">
    <source>
        <dbReference type="Pfam" id="PF21294"/>
    </source>
</evidence>
<dbReference type="Pfam" id="PF21294">
    <property type="entry name" value="Polysacc_lyase_14"/>
    <property type="match status" value="1"/>
</dbReference>
<name>A0ABD5WIS5_9EURY</name>
<accession>A0ABD5WIS5</accession>
<gene>
    <name evidence="3" type="ORF">ACFQJ6_01705</name>
</gene>
<dbReference type="RefSeq" id="WP_382208552.1">
    <property type="nucleotide sequence ID" value="NZ_JBHSZH010000001.1"/>
</dbReference>
<comment type="caution">
    <text evidence="3">The sequence shown here is derived from an EMBL/GenBank/DDBJ whole genome shotgun (WGS) entry which is preliminary data.</text>
</comment>
<dbReference type="PANTHER" id="PTHR40124:SF1">
    <property type="entry name" value="DISAGGREGATASE RELATED REPEAT PROTEIN"/>
    <property type="match status" value="1"/>
</dbReference>
<organism evidence="3 4">
    <name type="scientific">Halorussus caseinilyticus</name>
    <dbReference type="NCBI Taxonomy" id="3034025"/>
    <lineage>
        <taxon>Archaea</taxon>
        <taxon>Methanobacteriati</taxon>
        <taxon>Methanobacteriota</taxon>
        <taxon>Stenosarchaea group</taxon>
        <taxon>Halobacteria</taxon>
        <taxon>Halobacteriales</taxon>
        <taxon>Haladaptataceae</taxon>
        <taxon>Halorussus</taxon>
    </lineage>
</organism>
<dbReference type="Proteomes" id="UP001596407">
    <property type="component" value="Unassembled WGS sequence"/>
</dbReference>
<proteinExistence type="predicted"/>
<sequence length="316" mass="33578">MARDETARESESETSLLDRRSYLQLAGAAAASVAGLNAASSASSAASSTSDLVYEEFDESGYGDIFTNAWQQGTYDERVSDPVKDGSNALRVSFPEGSHYGMAAIYDPVDAGDLDSETTELYANAWVRFSSGFTGRTGKLPGPANIEPGGAKGGEPADGTNGWSARATFDGSPSNGVKIGYYTYHMDQGGTYGDHFWAATVPTGEWVKVGQYIKLNSVDGGSANADGQLKMWVNDELQLDKSGMRFTEDLSLGCNYWFNAYFGGSWTSPQDQSVYFDRWALSDTEMPDISGDGSSGGGDTTQGTPSNSSPTPAPRV</sequence>
<dbReference type="GO" id="GO:0016829">
    <property type="term" value="F:lyase activity"/>
    <property type="evidence" value="ECO:0007669"/>
    <property type="project" value="UniProtKB-KW"/>
</dbReference>
<evidence type="ECO:0000256" key="1">
    <source>
        <dbReference type="SAM" id="MobiDB-lite"/>
    </source>
</evidence>
<dbReference type="PANTHER" id="PTHR40124">
    <property type="match status" value="1"/>
</dbReference>
<dbReference type="InterPro" id="IPR048958">
    <property type="entry name" value="Polysacc_lyase_14"/>
</dbReference>
<reference evidence="3 4" key="1">
    <citation type="journal article" date="2019" name="Int. J. Syst. Evol. Microbiol.">
        <title>The Global Catalogue of Microorganisms (GCM) 10K type strain sequencing project: providing services to taxonomists for standard genome sequencing and annotation.</title>
        <authorList>
            <consortium name="The Broad Institute Genomics Platform"/>
            <consortium name="The Broad Institute Genome Sequencing Center for Infectious Disease"/>
            <person name="Wu L."/>
            <person name="Ma J."/>
        </authorList>
    </citation>
    <scope>NUCLEOTIDE SEQUENCE [LARGE SCALE GENOMIC DNA]</scope>
    <source>
        <strain evidence="3 4">DT72</strain>
    </source>
</reference>